<evidence type="ECO:0000313" key="2">
    <source>
        <dbReference type="Proteomes" id="UP001454036"/>
    </source>
</evidence>
<dbReference type="AlphaFoldDB" id="A0AAV3PNS8"/>
<reference evidence="1 2" key="1">
    <citation type="submission" date="2024-01" db="EMBL/GenBank/DDBJ databases">
        <title>The complete chloroplast genome sequence of Lithospermum erythrorhizon: insights into the phylogenetic relationship among Boraginaceae species and the maternal lineages of purple gromwells.</title>
        <authorList>
            <person name="Okada T."/>
            <person name="Watanabe K."/>
        </authorList>
    </citation>
    <scope>NUCLEOTIDE SEQUENCE [LARGE SCALE GENOMIC DNA]</scope>
</reference>
<sequence length="466" mass="52864">MAEIQPPNNMLLFRISNLNTTISKANWNPNYIVPPSVGFTILSELLLDFHGISVGLMVNWTDEIIMAKLAKFKAGIKEKDVSVENYYMQLGERNEPQIKIEENQMKGFEMGDEAGQDTWNSLSQQLEPFSHYPLILCGDFNQVLFNHEKHPSPTKTIPGSLHLLNFLSSWGIEDLPHTGNTFSWSGTRSSRKVYEKLDRAMGNVAWFDSFTTSSCRGLPIQRSDHGPLLISTKNSSKASPRSFKLESFLTLLPDFPSLIANSWLSELITPNASSAFRLILNLKSVKRVVKKWNHDRVGNIFQQIKDIQSHLSRAQSCPAFPSSRSSDHSLRTQLIFSLSQKKNTGVRDRSSLLFRKGIGILKEDDIRAHCRNYCFDPFNPTFGPTLEQTQDQSNDHPPVFDSLKHITNKLTSTQISFLAAPFEPEEVKTTLFQMPDYKSPGPDGFPVEFYKKKLGYHWEGRHVGHS</sequence>
<protein>
    <submittedName>
        <fullName evidence="1">Uncharacterized protein</fullName>
    </submittedName>
</protein>
<accession>A0AAV3PNS8</accession>
<dbReference type="InterPro" id="IPR036691">
    <property type="entry name" value="Endo/exonu/phosph_ase_sf"/>
</dbReference>
<name>A0AAV3PNS8_LITER</name>
<organism evidence="1 2">
    <name type="scientific">Lithospermum erythrorhizon</name>
    <name type="common">Purple gromwell</name>
    <name type="synonym">Lithospermum officinale var. erythrorhizon</name>
    <dbReference type="NCBI Taxonomy" id="34254"/>
    <lineage>
        <taxon>Eukaryota</taxon>
        <taxon>Viridiplantae</taxon>
        <taxon>Streptophyta</taxon>
        <taxon>Embryophyta</taxon>
        <taxon>Tracheophyta</taxon>
        <taxon>Spermatophyta</taxon>
        <taxon>Magnoliopsida</taxon>
        <taxon>eudicotyledons</taxon>
        <taxon>Gunneridae</taxon>
        <taxon>Pentapetalae</taxon>
        <taxon>asterids</taxon>
        <taxon>lamiids</taxon>
        <taxon>Boraginales</taxon>
        <taxon>Boraginaceae</taxon>
        <taxon>Boraginoideae</taxon>
        <taxon>Lithospermeae</taxon>
        <taxon>Lithospermum</taxon>
    </lineage>
</organism>
<evidence type="ECO:0000313" key="1">
    <source>
        <dbReference type="EMBL" id="GAA0152773.1"/>
    </source>
</evidence>
<keyword evidence="2" id="KW-1185">Reference proteome</keyword>
<dbReference type="EMBL" id="BAABME010002045">
    <property type="protein sequence ID" value="GAA0152773.1"/>
    <property type="molecule type" value="Genomic_DNA"/>
</dbReference>
<dbReference type="PANTHER" id="PTHR33710">
    <property type="entry name" value="BNAC02G09200D PROTEIN"/>
    <property type="match status" value="1"/>
</dbReference>
<comment type="caution">
    <text evidence="1">The sequence shown here is derived from an EMBL/GenBank/DDBJ whole genome shotgun (WGS) entry which is preliminary data.</text>
</comment>
<dbReference type="Gene3D" id="3.60.10.10">
    <property type="entry name" value="Endonuclease/exonuclease/phosphatase"/>
    <property type="match status" value="1"/>
</dbReference>
<proteinExistence type="predicted"/>
<dbReference type="SUPFAM" id="SSF56219">
    <property type="entry name" value="DNase I-like"/>
    <property type="match status" value="1"/>
</dbReference>
<gene>
    <name evidence="1" type="ORF">LIER_11170</name>
</gene>
<dbReference type="PANTHER" id="PTHR33710:SF71">
    <property type="entry name" value="ENDONUCLEASE_EXONUCLEASE_PHOSPHATASE DOMAIN-CONTAINING PROTEIN"/>
    <property type="match status" value="1"/>
</dbReference>
<dbReference type="Proteomes" id="UP001454036">
    <property type="component" value="Unassembled WGS sequence"/>
</dbReference>